<dbReference type="InterPro" id="IPR050853">
    <property type="entry name" value="WD_repeat_DNA-damage-binding"/>
</dbReference>
<sequence>MNTPSADATAPPTRRRAAKAVNYAEPKLNTKLRQAETSAKAPKAPKEAPKEAKAPKAAPVKKSINAAKKRAKAEAADDTEAAAAKPEAAVAESAAAVPMAAITPIANPEGLSEYELERKARIERNEAFMASLGLGGGLAAVDEGKRKAASQRGVSRKRAKKAPSEPPRRSQRVQGIGADGAQLPANFREPTAYVPQGAWESRPRNVEDVPLLADDEDDDAAAAETAAKRGAIVAALAAKEAKKPSAMEVMDAKAYRASLQSFALKEADVAKVTKDRTYSLAWLPSTDKLLIAAGDKSGRVGLWDVDDADGETCCAQFSDLHARPLTALAWRGAQLYSGGYDSFVRRTDFSEGSLRSAVVADYENDDCDDLTHWCLRDDVLWGAHKCGGLSRHDVREPAGSKKFVADAHGKKVAHVAVRPGRAEVATSSNDGELKLWDVRKLGKKPTPLAVMGHDKSIHGFDFSPDGMTACSVSYDNTVAFWDLSKKIPTAVKVRHDNHTGRYLTPFKPVFDAHAPSPVLVVGSMAKPRAIDVVQAAAPHYLIKLNDGMGVFHAVTSIHAVHPFVHAIAGANNSGRVSLWRK</sequence>
<keyword evidence="3 8" id="KW-0853">WD repeat</keyword>
<feature type="compositionally biased region" description="Low complexity" evidence="9">
    <location>
        <begin position="1"/>
        <end position="12"/>
    </location>
</feature>
<evidence type="ECO:0000313" key="11">
    <source>
        <dbReference type="EMBL" id="KAK7241322.1"/>
    </source>
</evidence>
<feature type="compositionally biased region" description="Basic and acidic residues" evidence="9">
    <location>
        <begin position="44"/>
        <end position="54"/>
    </location>
</feature>
<feature type="region of interest" description="Disordered" evidence="9">
    <location>
        <begin position="139"/>
        <end position="177"/>
    </location>
</feature>
<evidence type="ECO:0000256" key="3">
    <source>
        <dbReference type="ARBA" id="ARBA00022574"/>
    </source>
</evidence>
<evidence type="ECO:0000259" key="10">
    <source>
        <dbReference type="Pfam" id="PF07557"/>
    </source>
</evidence>
<dbReference type="InterPro" id="IPR019775">
    <property type="entry name" value="WD40_repeat_CS"/>
</dbReference>
<dbReference type="SMART" id="SM00320">
    <property type="entry name" value="WD40"/>
    <property type="match status" value="4"/>
</dbReference>
<gene>
    <name evidence="11" type="primary">DDB2</name>
    <name evidence="11" type="ORF">SO694_00050223</name>
</gene>
<dbReference type="Proteomes" id="UP001363151">
    <property type="component" value="Unassembled WGS sequence"/>
</dbReference>
<proteinExistence type="inferred from homology"/>
<evidence type="ECO:0000313" key="12">
    <source>
        <dbReference type="Proteomes" id="UP001363151"/>
    </source>
</evidence>
<dbReference type="Pfam" id="PF00400">
    <property type="entry name" value="WD40"/>
    <property type="match status" value="2"/>
</dbReference>
<feature type="repeat" description="WD" evidence="8">
    <location>
        <begin position="405"/>
        <end position="439"/>
    </location>
</feature>
<evidence type="ECO:0000256" key="6">
    <source>
        <dbReference type="ARBA" id="ARBA00022829"/>
    </source>
</evidence>
<accession>A0ABR1FYJ5</accession>
<keyword evidence="7" id="KW-0238">DNA-binding</keyword>
<dbReference type="EMBL" id="JBBJCI010000203">
    <property type="protein sequence ID" value="KAK7241322.1"/>
    <property type="molecule type" value="Genomic_DNA"/>
</dbReference>
<dbReference type="InterPro" id="IPR015943">
    <property type="entry name" value="WD40/YVTN_repeat-like_dom_sf"/>
</dbReference>
<dbReference type="PANTHER" id="PTHR14773">
    <property type="entry name" value="WD REPEAT-CONTAINING PROTEIN 76"/>
    <property type="match status" value="1"/>
</dbReference>
<comment type="similarity">
    <text evidence="2">Belongs to the shugoshin family.</text>
</comment>
<feature type="repeat" description="WD" evidence="8">
    <location>
        <begin position="450"/>
        <end position="484"/>
    </location>
</feature>
<dbReference type="InterPro" id="IPR011515">
    <property type="entry name" value="Shugoshin_C"/>
</dbReference>
<protein>
    <submittedName>
        <fullName evidence="11">Damage specific DNA binding protein</fullName>
    </submittedName>
</protein>
<evidence type="ECO:0000256" key="2">
    <source>
        <dbReference type="ARBA" id="ARBA00010845"/>
    </source>
</evidence>
<dbReference type="PROSITE" id="PS00678">
    <property type="entry name" value="WD_REPEATS_1"/>
    <property type="match status" value="2"/>
</dbReference>
<keyword evidence="5" id="KW-0227">DNA damage</keyword>
<evidence type="ECO:0000256" key="9">
    <source>
        <dbReference type="SAM" id="MobiDB-lite"/>
    </source>
</evidence>
<comment type="caution">
    <text evidence="11">The sequence shown here is derived from an EMBL/GenBank/DDBJ whole genome shotgun (WGS) entry which is preliminary data.</text>
</comment>
<dbReference type="PROSITE" id="PS50082">
    <property type="entry name" value="WD_REPEATS_2"/>
    <property type="match status" value="2"/>
</dbReference>
<dbReference type="PROSITE" id="PS50294">
    <property type="entry name" value="WD_REPEATS_REGION"/>
    <property type="match status" value="2"/>
</dbReference>
<keyword evidence="12" id="KW-1185">Reference proteome</keyword>
<evidence type="ECO:0000256" key="1">
    <source>
        <dbReference type="ARBA" id="ARBA00005434"/>
    </source>
</evidence>
<feature type="region of interest" description="Disordered" evidence="9">
    <location>
        <begin position="1"/>
        <end position="83"/>
    </location>
</feature>
<evidence type="ECO:0000256" key="7">
    <source>
        <dbReference type="ARBA" id="ARBA00023125"/>
    </source>
</evidence>
<keyword evidence="6" id="KW-0159">Chromosome partition</keyword>
<feature type="domain" description="Shugoshin C-terminal" evidence="10">
    <location>
        <begin position="14"/>
        <end position="33"/>
    </location>
</feature>
<dbReference type="Pfam" id="PF07557">
    <property type="entry name" value="Shugoshin_C"/>
    <property type="match status" value="1"/>
</dbReference>
<organism evidence="11 12">
    <name type="scientific">Aureococcus anophagefferens</name>
    <name type="common">Harmful bloom alga</name>
    <dbReference type="NCBI Taxonomy" id="44056"/>
    <lineage>
        <taxon>Eukaryota</taxon>
        <taxon>Sar</taxon>
        <taxon>Stramenopiles</taxon>
        <taxon>Ochrophyta</taxon>
        <taxon>Pelagophyceae</taxon>
        <taxon>Pelagomonadales</taxon>
        <taxon>Pelagomonadaceae</taxon>
        <taxon>Aureococcus</taxon>
    </lineage>
</organism>
<dbReference type="Gene3D" id="2.130.10.10">
    <property type="entry name" value="YVTN repeat-like/Quinoprotein amine dehydrogenase"/>
    <property type="match status" value="1"/>
</dbReference>
<evidence type="ECO:0000256" key="8">
    <source>
        <dbReference type="PROSITE-ProRule" id="PRU00221"/>
    </source>
</evidence>
<dbReference type="InterPro" id="IPR001680">
    <property type="entry name" value="WD40_rpt"/>
</dbReference>
<comment type="similarity">
    <text evidence="1">Belongs to the WD repeat DDB2/WDR76 family.</text>
</comment>
<dbReference type="SUPFAM" id="SSF50978">
    <property type="entry name" value="WD40 repeat-like"/>
    <property type="match status" value="1"/>
</dbReference>
<evidence type="ECO:0000256" key="5">
    <source>
        <dbReference type="ARBA" id="ARBA00022763"/>
    </source>
</evidence>
<evidence type="ECO:0000256" key="4">
    <source>
        <dbReference type="ARBA" id="ARBA00022737"/>
    </source>
</evidence>
<dbReference type="PANTHER" id="PTHR14773:SF0">
    <property type="entry name" value="WD REPEAT-CONTAINING PROTEIN 76"/>
    <property type="match status" value="1"/>
</dbReference>
<name>A0ABR1FYJ5_AURAN</name>
<keyword evidence="4" id="KW-0677">Repeat</keyword>
<reference evidence="11 12" key="1">
    <citation type="submission" date="2024-03" db="EMBL/GenBank/DDBJ databases">
        <title>Aureococcus anophagefferens CCMP1851 and Kratosvirus quantuckense: Draft genome of a second virus-susceptible host strain in the model system.</title>
        <authorList>
            <person name="Chase E."/>
            <person name="Truchon A.R."/>
            <person name="Schepens W."/>
            <person name="Wilhelm S.W."/>
        </authorList>
    </citation>
    <scope>NUCLEOTIDE SEQUENCE [LARGE SCALE GENOMIC DNA]</scope>
    <source>
        <strain evidence="11 12">CCMP1851</strain>
    </source>
</reference>
<dbReference type="InterPro" id="IPR036322">
    <property type="entry name" value="WD40_repeat_dom_sf"/>
</dbReference>